<keyword evidence="3" id="KW-1003">Cell membrane</keyword>
<dbReference type="InterPro" id="IPR036412">
    <property type="entry name" value="HAD-like_sf"/>
</dbReference>
<evidence type="ECO:0000256" key="10">
    <source>
        <dbReference type="SAM" id="MobiDB-lite"/>
    </source>
</evidence>
<sequence length="682" mass="71694">MDTTPPAGPAGEEDVDPREPLPRLRAELRTSSRGLSSREAERRRAVHGPNEVRREQRNRLGQEAVQQLVHPLALLLWGAAALAFVAGTAVLGFAIVAVVLLNAAFALLQERQAERAVEALAGYLPDRTTVVRDGAEKTVEARDLVPGDVIVLAEGDKVPADGRLVEGALEVDLSMLTGESAPVERTTGEAPAGLPTLREPNLVFSGTACLGGRARAIVFATGGRTELGRIAALSQHTRREESPLEHQVKRVAWLIAMVATGMGAAFLVVGSATGLPLRDALTFAIGLLVANVPEGLLPIITLALAVGVRVLARRGAVVKRLSAVETLGSTHVICTDKTGTLTKNRMRLRSVWTPDGGARGQEEFPTAGEDARELARAMTECSSVGLDEHGQWAGDPTETALVEGAGLLGETPDPRARDERRRAVFRFDPRLRLMSVVAMDGDRLVISVKGAPEAVLSRLQDDECAARAQAAGEEMAGAGLRVLAVATRELAAGTPAPIDRGDAERGLRLLGLVGLYDPPRDEVPDAVRRCHEAGLRVHIVTGDNGATAAAVAREVGIGEPELRVVPAAESVPDHELDELLTQPCEIVFARSSPETKLRVADALRAQGQIVAMTGDGVNDAPALHRAHIGVAMGVGGTDVARGGPRPAAHLPVPDLGIRRVPPGAAEATREHPCGTTAAGARA</sequence>
<proteinExistence type="inferred from homology"/>
<dbReference type="InterPro" id="IPR044492">
    <property type="entry name" value="P_typ_ATPase_HD_dom"/>
</dbReference>
<keyword evidence="8 11" id="KW-1133">Transmembrane helix</keyword>
<dbReference type="Gene3D" id="3.40.50.1000">
    <property type="entry name" value="HAD superfamily/HAD-like"/>
    <property type="match status" value="1"/>
</dbReference>
<dbReference type="InterPro" id="IPR023299">
    <property type="entry name" value="ATPase_P-typ_cyto_dom_N"/>
</dbReference>
<dbReference type="SUPFAM" id="SSF81653">
    <property type="entry name" value="Calcium ATPase, transduction domain A"/>
    <property type="match status" value="1"/>
</dbReference>
<dbReference type="Gene3D" id="1.20.1110.10">
    <property type="entry name" value="Calcium-transporting ATPase, transmembrane domain"/>
    <property type="match status" value="1"/>
</dbReference>
<keyword evidence="9 11" id="KW-0472">Membrane</keyword>
<feature type="region of interest" description="Disordered" evidence="10">
    <location>
        <begin position="663"/>
        <end position="682"/>
    </location>
</feature>
<accession>A0ABN3PMM9</accession>
<dbReference type="Gene3D" id="2.70.150.10">
    <property type="entry name" value="Calcium-transporting ATPase, cytoplasmic transduction domain A"/>
    <property type="match status" value="1"/>
</dbReference>
<dbReference type="Pfam" id="PF00702">
    <property type="entry name" value="Hydrolase"/>
    <property type="match status" value="1"/>
</dbReference>
<feature type="compositionally biased region" description="Basic and acidic residues" evidence="10">
    <location>
        <begin position="17"/>
        <end position="43"/>
    </location>
</feature>
<keyword evidence="14" id="KW-1185">Reference proteome</keyword>
<evidence type="ECO:0000256" key="8">
    <source>
        <dbReference type="ARBA" id="ARBA00022989"/>
    </source>
</evidence>
<evidence type="ECO:0000256" key="7">
    <source>
        <dbReference type="ARBA" id="ARBA00022967"/>
    </source>
</evidence>
<dbReference type="PANTHER" id="PTHR43294:SF21">
    <property type="entry name" value="CATION TRANSPORTING ATPASE"/>
    <property type="match status" value="1"/>
</dbReference>
<dbReference type="InterPro" id="IPR001757">
    <property type="entry name" value="P_typ_ATPase"/>
</dbReference>
<feature type="domain" description="Cation-transporting P-type ATPase N-terminal" evidence="12">
    <location>
        <begin position="20"/>
        <end position="88"/>
    </location>
</feature>
<dbReference type="SUPFAM" id="SSF56784">
    <property type="entry name" value="HAD-like"/>
    <property type="match status" value="1"/>
</dbReference>
<evidence type="ECO:0000256" key="3">
    <source>
        <dbReference type="ARBA" id="ARBA00022475"/>
    </source>
</evidence>
<dbReference type="SFLD" id="SFLDS00003">
    <property type="entry name" value="Haloacid_Dehalogenase"/>
    <property type="match status" value="1"/>
</dbReference>
<dbReference type="InterPro" id="IPR050510">
    <property type="entry name" value="Cation_transp_ATPase_P-type"/>
</dbReference>
<comment type="similarity">
    <text evidence="2">Belongs to the cation transport ATPase (P-type) (TC 3.A.3) family. Type IIA subfamily.</text>
</comment>
<dbReference type="SFLD" id="SFLDF00027">
    <property type="entry name" value="p-type_atpase"/>
    <property type="match status" value="1"/>
</dbReference>
<dbReference type="InterPro" id="IPR018303">
    <property type="entry name" value="ATPase_P-typ_P_site"/>
</dbReference>
<keyword evidence="6" id="KW-0067">ATP-binding</keyword>
<organism evidence="13 14">
    <name type="scientific">Streptomyces axinellae</name>
    <dbReference type="NCBI Taxonomy" id="552788"/>
    <lineage>
        <taxon>Bacteria</taxon>
        <taxon>Bacillati</taxon>
        <taxon>Actinomycetota</taxon>
        <taxon>Actinomycetes</taxon>
        <taxon>Kitasatosporales</taxon>
        <taxon>Streptomycetaceae</taxon>
        <taxon>Streptomyces</taxon>
    </lineage>
</organism>
<evidence type="ECO:0000256" key="6">
    <source>
        <dbReference type="ARBA" id="ARBA00022840"/>
    </source>
</evidence>
<keyword evidence="4 11" id="KW-0812">Transmembrane</keyword>
<gene>
    <name evidence="13" type="ORF">GCM10009863_01190</name>
</gene>
<dbReference type="Pfam" id="PF00122">
    <property type="entry name" value="E1-E2_ATPase"/>
    <property type="match status" value="1"/>
</dbReference>
<evidence type="ECO:0000256" key="9">
    <source>
        <dbReference type="ARBA" id="ARBA00023136"/>
    </source>
</evidence>
<evidence type="ECO:0000256" key="1">
    <source>
        <dbReference type="ARBA" id="ARBA00004651"/>
    </source>
</evidence>
<evidence type="ECO:0000259" key="12">
    <source>
        <dbReference type="SMART" id="SM00831"/>
    </source>
</evidence>
<dbReference type="EMBL" id="BAAARJ010000001">
    <property type="protein sequence ID" value="GAA2592000.1"/>
    <property type="molecule type" value="Genomic_DNA"/>
</dbReference>
<dbReference type="InterPro" id="IPR023298">
    <property type="entry name" value="ATPase_P-typ_TM_dom_sf"/>
</dbReference>
<feature type="transmembrane region" description="Helical" evidence="11">
    <location>
        <begin position="251"/>
        <end position="275"/>
    </location>
</feature>
<dbReference type="PRINTS" id="PR00119">
    <property type="entry name" value="CATATPASE"/>
</dbReference>
<keyword evidence="7" id="KW-1278">Translocase</keyword>
<reference evidence="13 14" key="1">
    <citation type="journal article" date="2019" name="Int. J. Syst. Evol. Microbiol.">
        <title>The Global Catalogue of Microorganisms (GCM) 10K type strain sequencing project: providing services to taxonomists for standard genome sequencing and annotation.</title>
        <authorList>
            <consortium name="The Broad Institute Genomics Platform"/>
            <consortium name="The Broad Institute Genome Sequencing Center for Infectious Disease"/>
            <person name="Wu L."/>
            <person name="Ma J."/>
        </authorList>
    </citation>
    <scope>NUCLEOTIDE SEQUENCE [LARGE SCALE GENOMIC DNA]</scope>
    <source>
        <strain evidence="13 14">JCM 16373</strain>
    </source>
</reference>
<name>A0ABN3PMM9_9ACTN</name>
<feature type="transmembrane region" description="Helical" evidence="11">
    <location>
        <begin position="75"/>
        <end position="108"/>
    </location>
</feature>
<dbReference type="PROSITE" id="PS00154">
    <property type="entry name" value="ATPASE_E1_E2"/>
    <property type="match status" value="1"/>
</dbReference>
<dbReference type="SUPFAM" id="SSF81665">
    <property type="entry name" value="Calcium ATPase, transmembrane domain M"/>
    <property type="match status" value="1"/>
</dbReference>
<dbReference type="NCBIfam" id="TIGR01494">
    <property type="entry name" value="ATPase_P-type"/>
    <property type="match status" value="2"/>
</dbReference>
<dbReference type="InterPro" id="IPR008250">
    <property type="entry name" value="ATPase_P-typ_transduc_dom_A_sf"/>
</dbReference>
<keyword evidence="5" id="KW-0547">Nucleotide-binding</keyword>
<dbReference type="InterPro" id="IPR059000">
    <property type="entry name" value="ATPase_P-type_domA"/>
</dbReference>
<evidence type="ECO:0000313" key="14">
    <source>
        <dbReference type="Proteomes" id="UP001501447"/>
    </source>
</evidence>
<comment type="caution">
    <text evidence="13">The sequence shown here is derived from an EMBL/GenBank/DDBJ whole genome shotgun (WGS) entry which is preliminary data.</text>
</comment>
<protein>
    <recommendedName>
        <fullName evidence="12">Cation-transporting P-type ATPase N-terminal domain-containing protein</fullName>
    </recommendedName>
</protein>
<dbReference type="Proteomes" id="UP001501447">
    <property type="component" value="Unassembled WGS sequence"/>
</dbReference>
<dbReference type="SMART" id="SM00831">
    <property type="entry name" value="Cation_ATPase_N"/>
    <property type="match status" value="1"/>
</dbReference>
<dbReference type="PRINTS" id="PR00121">
    <property type="entry name" value="NAKATPASE"/>
</dbReference>
<dbReference type="Gene3D" id="3.40.1110.10">
    <property type="entry name" value="Calcium-transporting ATPase, cytoplasmic domain N"/>
    <property type="match status" value="1"/>
</dbReference>
<dbReference type="PANTHER" id="PTHR43294">
    <property type="entry name" value="SODIUM/POTASSIUM-TRANSPORTING ATPASE SUBUNIT ALPHA"/>
    <property type="match status" value="1"/>
</dbReference>
<dbReference type="InterPro" id="IPR004014">
    <property type="entry name" value="ATPase_P-typ_cation-transptr_N"/>
</dbReference>
<dbReference type="RefSeq" id="WP_344560990.1">
    <property type="nucleotide sequence ID" value="NZ_BAAARJ010000001.1"/>
</dbReference>
<dbReference type="InterPro" id="IPR023214">
    <property type="entry name" value="HAD_sf"/>
</dbReference>
<evidence type="ECO:0000256" key="11">
    <source>
        <dbReference type="SAM" id="Phobius"/>
    </source>
</evidence>
<feature type="transmembrane region" description="Helical" evidence="11">
    <location>
        <begin position="295"/>
        <end position="312"/>
    </location>
</feature>
<dbReference type="SUPFAM" id="SSF81660">
    <property type="entry name" value="Metal cation-transporting ATPase, ATP-binding domain N"/>
    <property type="match status" value="1"/>
</dbReference>
<evidence type="ECO:0000256" key="2">
    <source>
        <dbReference type="ARBA" id="ARBA00005675"/>
    </source>
</evidence>
<evidence type="ECO:0000313" key="13">
    <source>
        <dbReference type="EMBL" id="GAA2592000.1"/>
    </source>
</evidence>
<comment type="subcellular location">
    <subcellularLocation>
        <location evidence="1">Cell membrane</location>
        <topology evidence="1">Multi-pass membrane protein</topology>
    </subcellularLocation>
</comment>
<dbReference type="Pfam" id="PF00690">
    <property type="entry name" value="Cation_ATPase_N"/>
    <property type="match status" value="1"/>
</dbReference>
<evidence type="ECO:0000256" key="4">
    <source>
        <dbReference type="ARBA" id="ARBA00022692"/>
    </source>
</evidence>
<dbReference type="SFLD" id="SFLDG00002">
    <property type="entry name" value="C1.7:_P-type_atpase_like"/>
    <property type="match status" value="1"/>
</dbReference>
<evidence type="ECO:0000256" key="5">
    <source>
        <dbReference type="ARBA" id="ARBA00022741"/>
    </source>
</evidence>
<feature type="region of interest" description="Disordered" evidence="10">
    <location>
        <begin position="1"/>
        <end position="54"/>
    </location>
</feature>